<dbReference type="Proteomes" id="UP000278627">
    <property type="component" value="Unassembled WGS sequence"/>
</dbReference>
<dbReference type="FunFam" id="2.10.25.10:FF:000011">
    <property type="entry name" value="Cadherin EGF LAG seven-pass G-type receptor"/>
    <property type="match status" value="1"/>
</dbReference>
<dbReference type="GO" id="GO:0005604">
    <property type="term" value="C:basement membrane"/>
    <property type="evidence" value="ECO:0007669"/>
    <property type="project" value="UniProtKB-SubCell"/>
</dbReference>
<feature type="disulfide bond" evidence="12">
    <location>
        <begin position="468"/>
        <end position="485"/>
    </location>
</feature>
<dbReference type="InterPro" id="IPR002049">
    <property type="entry name" value="LE_dom"/>
</dbReference>
<dbReference type="WBParaSite" id="BPAG_0000050601-mRNA-1">
    <property type="protein sequence ID" value="BPAG_0000050601-mRNA-1"/>
    <property type="gene ID" value="BPAG_0000050601"/>
</dbReference>
<dbReference type="Gene3D" id="2.60.120.200">
    <property type="match status" value="5"/>
</dbReference>
<feature type="coiled-coil region" evidence="13">
    <location>
        <begin position="2279"/>
        <end position="2306"/>
    </location>
</feature>
<evidence type="ECO:0000256" key="9">
    <source>
        <dbReference type="ARBA" id="ARBA00023180"/>
    </source>
</evidence>
<feature type="disulfide bond" evidence="12">
    <location>
        <begin position="1537"/>
        <end position="1554"/>
    </location>
</feature>
<feature type="domain" description="Laminin EGF-like" evidence="17">
    <location>
        <begin position="1442"/>
        <end position="1486"/>
    </location>
</feature>
<feature type="domain" description="Laminin G" evidence="16">
    <location>
        <begin position="2679"/>
        <end position="2880"/>
    </location>
</feature>
<dbReference type="FunFam" id="2.10.25.10:FF:000388">
    <property type="entry name" value="Laminin subunit alpha"/>
    <property type="match status" value="1"/>
</dbReference>
<feature type="disulfide bond" evidence="12">
    <location>
        <begin position="513"/>
        <end position="525"/>
    </location>
</feature>
<evidence type="ECO:0000256" key="8">
    <source>
        <dbReference type="ARBA" id="ARBA00023157"/>
    </source>
</evidence>
<feature type="disulfide bond" evidence="12">
    <location>
        <begin position="580"/>
        <end position="589"/>
    </location>
</feature>
<dbReference type="Gene3D" id="2.60.120.260">
    <property type="entry name" value="Galactose-binding domain-like"/>
    <property type="match status" value="1"/>
</dbReference>
<dbReference type="GO" id="GO:0009888">
    <property type="term" value="P:tissue development"/>
    <property type="evidence" value="ECO:0007669"/>
    <property type="project" value="TreeGrafter"/>
</dbReference>
<dbReference type="PROSITE" id="PS01248">
    <property type="entry name" value="EGF_LAM_1"/>
    <property type="match status" value="9"/>
</dbReference>
<evidence type="ECO:0000313" key="21">
    <source>
        <dbReference type="Proteomes" id="UP000278627"/>
    </source>
</evidence>
<feature type="domain" description="Laminin EGF-like" evidence="17">
    <location>
        <begin position="559"/>
        <end position="609"/>
    </location>
</feature>
<evidence type="ECO:0000256" key="4">
    <source>
        <dbReference type="ARBA" id="ARBA00022729"/>
    </source>
</evidence>
<dbReference type="PRINTS" id="PR00011">
    <property type="entry name" value="EGFLAMININ"/>
</dbReference>
<keyword evidence="5" id="KW-0677">Repeat</keyword>
<feature type="disulfide bond" evidence="12">
    <location>
        <begin position="2040"/>
        <end position="2049"/>
    </location>
</feature>
<feature type="disulfide bond" evidence="12">
    <location>
        <begin position="559"/>
        <end position="571"/>
    </location>
</feature>
<dbReference type="SMART" id="SM00180">
    <property type="entry name" value="EGF_Lam"/>
    <property type="match status" value="22"/>
</dbReference>
<dbReference type="SMART" id="SM00136">
    <property type="entry name" value="LamNT"/>
    <property type="match status" value="1"/>
</dbReference>
<dbReference type="FunFam" id="2.10.25.10:FF:000034">
    <property type="entry name" value="Laminin subunit alpha 3"/>
    <property type="match status" value="2"/>
</dbReference>
<keyword evidence="4 15" id="KW-0732">Signal</keyword>
<feature type="region of interest" description="Disordered" evidence="14">
    <location>
        <begin position="3242"/>
        <end position="3265"/>
    </location>
</feature>
<evidence type="ECO:0000256" key="10">
    <source>
        <dbReference type="ARBA" id="ARBA00023292"/>
    </source>
</evidence>
<dbReference type="GO" id="GO:0007155">
    <property type="term" value="P:cell adhesion"/>
    <property type="evidence" value="ECO:0007669"/>
    <property type="project" value="InterPro"/>
</dbReference>
<feature type="disulfide bond" evidence="12">
    <location>
        <begin position="534"/>
        <end position="543"/>
    </location>
</feature>
<feature type="domain" description="Laminin EGF-like" evidence="17">
    <location>
        <begin position="651"/>
        <end position="695"/>
    </location>
</feature>
<comment type="caution">
    <text evidence="12">Lacks conserved residue(s) required for the propagation of feature annotation.</text>
</comment>
<feature type="chain" id="PRO_5043135183" evidence="15">
    <location>
        <begin position="19"/>
        <end position="3675"/>
    </location>
</feature>
<dbReference type="CDD" id="cd00055">
    <property type="entry name" value="EGF_Lam"/>
    <property type="match status" value="21"/>
</dbReference>
<feature type="domain" description="Laminin G" evidence="16">
    <location>
        <begin position="3494"/>
        <end position="3672"/>
    </location>
</feature>
<dbReference type="Pfam" id="PF00052">
    <property type="entry name" value="Laminin_B"/>
    <property type="match status" value="1"/>
</dbReference>
<dbReference type="InterPro" id="IPR050440">
    <property type="entry name" value="Laminin/Netrin_ECM"/>
</dbReference>
<dbReference type="InterPro" id="IPR001791">
    <property type="entry name" value="Laminin_G"/>
</dbReference>
<dbReference type="InterPro" id="IPR010307">
    <property type="entry name" value="Laminin_dom_II"/>
</dbReference>
<feature type="domain" description="Laminin EGF-like" evidence="17">
    <location>
        <begin position="1396"/>
        <end position="1441"/>
    </location>
</feature>
<feature type="domain" description="Laminin EGF-like" evidence="17">
    <location>
        <begin position="2020"/>
        <end position="2066"/>
    </location>
</feature>
<dbReference type="FunFam" id="2.10.25.10:FF:000135">
    <property type="entry name" value="Laminin subunit beta 4"/>
    <property type="match status" value="1"/>
</dbReference>
<evidence type="ECO:0000256" key="7">
    <source>
        <dbReference type="ARBA" id="ARBA00023054"/>
    </source>
</evidence>
<dbReference type="Pfam" id="PF02210">
    <property type="entry name" value="Laminin_G_2"/>
    <property type="match status" value="4"/>
</dbReference>
<evidence type="ECO:0000259" key="18">
    <source>
        <dbReference type="PROSITE" id="PS51115"/>
    </source>
</evidence>
<evidence type="ECO:0000256" key="1">
    <source>
        <dbReference type="ARBA" id="ARBA00004302"/>
    </source>
</evidence>
<dbReference type="SMART" id="SM00282">
    <property type="entry name" value="LamG"/>
    <property type="match status" value="5"/>
</dbReference>
<feature type="disulfide bond" evidence="12">
    <location>
        <begin position="651"/>
        <end position="663"/>
    </location>
</feature>
<evidence type="ECO:0000256" key="13">
    <source>
        <dbReference type="SAM" id="Coils"/>
    </source>
</evidence>
<feature type="domain" description="Laminin G" evidence="16">
    <location>
        <begin position="3315"/>
        <end position="3488"/>
    </location>
</feature>
<dbReference type="PROSITE" id="PS51117">
    <property type="entry name" value="LAMININ_NTER"/>
    <property type="match status" value="1"/>
</dbReference>
<dbReference type="GO" id="GO:0009887">
    <property type="term" value="P:animal organ morphogenesis"/>
    <property type="evidence" value="ECO:0007669"/>
    <property type="project" value="TreeGrafter"/>
</dbReference>
<dbReference type="FunFam" id="2.10.25.10:FF:000083">
    <property type="entry name" value="Laminin subunit alpha"/>
    <property type="match status" value="1"/>
</dbReference>
<evidence type="ECO:0000256" key="3">
    <source>
        <dbReference type="ARBA" id="ARBA00022530"/>
    </source>
</evidence>
<dbReference type="FunFam" id="2.10.25.10:FF:000189">
    <property type="entry name" value="Laminin subunit alpha 2"/>
    <property type="match status" value="1"/>
</dbReference>
<feature type="disulfide bond" evidence="12">
    <location>
        <begin position="1556"/>
        <end position="1565"/>
    </location>
</feature>
<feature type="disulfide bond" evidence="12">
    <location>
        <begin position="561"/>
        <end position="578"/>
    </location>
</feature>
<evidence type="ECO:0000313" key="20">
    <source>
        <dbReference type="EMBL" id="VDN81693.1"/>
    </source>
</evidence>
<dbReference type="FunFam" id="2.10.25.10:FF:000069">
    <property type="entry name" value="Laminin subunit alpha 1"/>
    <property type="match status" value="1"/>
</dbReference>
<evidence type="ECO:0000259" key="19">
    <source>
        <dbReference type="PROSITE" id="PS51117"/>
    </source>
</evidence>
<keyword evidence="8 12" id="KW-1015">Disulfide bond</keyword>
<protein>
    <submittedName>
        <fullName evidence="22">Laminin subunit alpha</fullName>
    </submittedName>
</protein>
<feature type="disulfide bond" evidence="12">
    <location>
        <begin position="1956"/>
        <end position="1970"/>
    </location>
</feature>
<feature type="domain" description="Laminin EGF-like" evidence="17">
    <location>
        <begin position="2067"/>
        <end position="2114"/>
    </location>
</feature>
<comment type="subcellular location">
    <subcellularLocation>
        <location evidence="1">Secreted</location>
        <location evidence="1">Extracellular space</location>
        <location evidence="1">Extracellular matrix</location>
        <location evidence="1">Basement membrane</location>
    </subcellularLocation>
</comment>
<dbReference type="InterPro" id="IPR013320">
    <property type="entry name" value="ConA-like_dom_sf"/>
</dbReference>
<feature type="disulfide bond" evidence="12">
    <location>
        <begin position="2088"/>
        <end position="2097"/>
    </location>
</feature>
<dbReference type="InterPro" id="IPR000034">
    <property type="entry name" value="Laminin_IV"/>
</dbReference>
<feature type="domain" description="Laminin EGF-like" evidence="17">
    <location>
        <begin position="1487"/>
        <end position="1534"/>
    </location>
</feature>
<dbReference type="PROSITE" id="PS51115">
    <property type="entry name" value="LAMININ_IVA"/>
    <property type="match status" value="1"/>
</dbReference>
<keyword evidence="9" id="KW-0325">Glycoprotein</keyword>
<keyword evidence="7 13" id="KW-0175">Coiled coil</keyword>
<dbReference type="Pfam" id="PF00053">
    <property type="entry name" value="EGF_laminin"/>
    <property type="match status" value="19"/>
</dbReference>
<evidence type="ECO:0000259" key="16">
    <source>
        <dbReference type="PROSITE" id="PS50025"/>
    </source>
</evidence>
<evidence type="ECO:0000256" key="14">
    <source>
        <dbReference type="SAM" id="MobiDB-lite"/>
    </source>
</evidence>
<dbReference type="SMART" id="SM00281">
    <property type="entry name" value="LamB"/>
    <property type="match status" value="1"/>
</dbReference>
<dbReference type="PROSITE" id="PS50027">
    <property type="entry name" value="EGF_LAM_2"/>
    <property type="match status" value="15"/>
</dbReference>
<reference evidence="22" key="1">
    <citation type="submission" date="2016-04" db="UniProtKB">
        <authorList>
            <consortium name="WormBaseParasite"/>
        </authorList>
    </citation>
    <scope>IDENTIFICATION</scope>
</reference>
<feature type="disulfide bond" evidence="12">
    <location>
        <begin position="487"/>
        <end position="496"/>
    </location>
</feature>
<dbReference type="SMART" id="SM00181">
    <property type="entry name" value="EGF"/>
    <property type="match status" value="10"/>
</dbReference>
<sequence>MLPVLLLIVAAKTSFTCGQVLVPPYTNLALDRKIEASSTCGEHDGQPMKEIFCQIAGSSQYTPLNQYSYSTGEDGVSVFAELKMEKQSFVQGGQICDFCQSNSSFAHPATNMVDGRASWWQSPPLSRGIQYNQVNISINLEQEFHVAYVWIQMANSPRPGSWVLERSIDGGKSYMPWQYFAETPAECDRLFGRHTLQPILEDDTVICTHEFSGIHPMENAEIMINLLENRPGKHNFSHSEILQNFTRATNVRLRLLRTKTLHGHLMDVNRRDPTVTRRYFYAIKEIFMGGRCVCNGHADTCDILDIRRSNILLCRCEHNTCGDHCEYCCPGFEQKMWQRSKEGAEFMCEPCNCHGHSEECVYEKELDRMHSSLDIHGNYDGGGRCLNCRDNTEGINCNKCIFGYYRPKTKWWNETDVCQPCVCDPAKHTGNCEDETARCVCKPQFTGVNCDRCAPGHYSPPNCKPCDCSINGTLDDICLPVNGRCPCRSNYGGEFCQVCAPGYTNLSAGCISCNCDELGSLHNNCNESTAQCMCKTNFAGLTCDSCADGYFGHSQCKYCDCDTIGTEDSICDKVTGACLCKPGFSGSRCDECSLYFYGYPFCRECGCNKHGSKSAKCDRKNGDCPCYANFTSKNCDRCAAGYYDFPNCKPCSCMAIGSKGMTCDNNGQCYCKKNFQGERCDQCKTNFYNFPICEECNCNPKGVVAGFAGCDKVEPGELCTCKTHVTGRICDRCKPTYWDLQYHHEDGCVQCDCNLAGTLSGLNECSIEVGQCNCKRHVVGRRCDKCADGFFQLEVHNQFGCQACNCDIGGALGIGCDMQTGKCRCRPRITGQKCDRPIENHYFPTLWHNKYEAEDGISMEQNAVRFTTDKNKFPNYSWRGYAVFSPIQEDILLDVAISKASLYRLLFHYINPTDVQIDTRIAIMPLFTHTHDVEQKTRLNLPSTSEPTTTAVNPQQPFILSPGKWRIKISTKQRLFLDYIVLLPSEYYEGTVLKERIFEPCQVTGSQNTTCLELLYPPLPTMSRADIIEYGPITEEQNDSSTQRVEKILIENLFTNEAAFVQTNNESRKIRISLKVPENNYYILLMEYYNADSAISLGLEMRQYDQLLMKKNIIFKHCPYSIFCRDIVSSDEGNALMHLKDGGDVEITLIVGPKHKFSLAAVNLIKMEDWDITYLQQVPVCIRKNGHCVTQWFPLVANGMLNEAESQINANNSIIGEKLPFIIANPKEVQVIALDGNMGTVEVSGVVPSHGDYVFIVQYFNPDNTLLTVDVTLQNGHLHHAEISFSYCPSVIGCRAVIRDKERRDVIQFFVDDKYTASFYFNENQKGPLFIDSITSLPFHSYSDTLLTPLPIDISVQYIQECSFNNFKNDPSNVSEYCRQKVFSLTSEHNMAALPCECNSQGSTSFTCEEYGGECSCRSNIIGRRCDRCAPGYYSFPDCIKCKCPDNHLCDENTGQCFCPPHVEGKHCDSCVPYAFGYDPLIGCQLCGCQQNGSEARQLQCDPDSGQCLCKVNVGGRKCDKCLPGFYGFPHCYECACEIKGTTEEICESTSATCKCKKNVIGENCDICRPGTFDLRASNSDGCSKCFCFGATDRCRSSFLPITFVNFDEEAWKIYPNESVLHTHGKVVYEAKIDAKDDVYFLAPIRSGHDYTTSYGLKLSFVVLSNPRDGETKMNSAPDVQLVGNNTVLDFWAREQPANPRIPFNVDIILLPENFMESTGEPTTRDTLMMVLHGLDELRIKACYYTNCELASISELQLEIAKDDQTTSDSYTASSVEICQCPLPYTGLSCQQCSPGYYRVNNGRYLGSCVSCNCNGHSGSCDQSTGICFNCEHDTFGDHCEFCRVGFYGDATKGGPYSCMPCACPYATNSNNFATSCQVSETGLLESCFCKEGYTSDYCERCDIGYYGQPTAINGSCHKCNCNNNNDLKVDGSCHPVTGDCYLCLNNTDGAHCEHCKPWFYGDAVEAKNCTNCACNQCGSSLCDSRSGKCECLANVEGEKCDRCVTNAWGFIRCHGCEMCNCALASSSPQCDAETGQCSCMPGAAGQMCEICEYGYWNYGPTGCSKCDCEADLSMGTVCDVNTGQCHCQEGATGPRCDQCALHYVRIPNLGCRLCDECVHSVTHDLDKLTDAVALVNETVNNISTTALTGARLKRIHKKINDLKPIVVNHMNSSSDVDIKSLSSSGILDSTSNVVSVIVRANRSLDTLSTMSTTLNGIINRTNIFLSGVFNRVESAASVVDSLKNLVFSLGKDSGAVYNQKWLMNSNSLLQKIRDSANDEDARKRMKNAEDETQKLLSRIRQLKNKDNVMYAKYFTVRNQMDRLMNNITDYHSFLYRAANSVENTLQQVNNSNIRHINSVQAGVKAGGVRIRETHAFINSLKETSEISIESLSNLNKTLREVISEVQVVFGQLNITNGRYRHRWIRNINKNEYRSKSKELESEALFLSSLFGRTRSEAKNAVAAANRYKELIEHLKKARDIANHTSLNAGQARRFHEEGVAASARIFREQSADLLRSAVDLKQSSVNNVDGLKDIFLGKALELQFFIENQKRILDSLHPKFDDLEVNAKLEHSLTASEEARTRTDSTIFLFDRFKPDLEEMVSRSKKLVESISLSANNVDTAREQILRLVNESSPIMEELKMQQHAALNISATIEHCREKLNLLKEKIALSRDLANRIKLGAHFEKGSILELPLPPRITRFAAYTDIDFFFRTTNTSGITGFYFDSLILFFGNELGVAGTRAVPTDDYIAVEVVGGHLRIVVNLGETPTQLISDSFVTDGNWRKVAVDRVGKTIKLRLSSPNSVNYEEEKARTIGGFKSVLNLHQKKSRLFIGGVVPGVSISPEIHNREFTGDIEDLRIHGETVGLWNAKKGGNYNVKGAMKKIFATSLINEIALSFNGDGYAVYKLGIWNPRKQTIFSLTFQTYSPDGLFIYLGKERGFLSLELQDGRVKLSFDFGSGVARLTSTGNNYNDGKPHCLYVHRLERHARMQVDDSDVSEGDSPGTMFELSLSDVFYLGGVPSDVSTRTAVVSMNGCIEQVKLNNRLMDLSKSRTARGVQLGCSARNVRVVSMVSERSIATFSGFNVKEDYLELTFRFKTKRSSGILASVISDEQEVLLQLRYLNGFILAEYGSDNKDVAQIEFRSIADGQWHYLASIVKPETIRLDLDDLYSNEIRRTVADNEVVGVPIIVQFGQSLDSNLYFEGCIGDATYNGQLLDFAEASTNEVGLTDCSFLEDISTTDMSSGQATRNQPMNVSIPATNSTQPVVTETDNEFTAENRISSDTPSLTTLRGIARKSDECALLKRSYGNRPNSSGTRFGLSPSSRLEFDKPPSSFDKNSLFSIQLRATASNGIIMFTTNNRHTDYLALYLVNGIVHFAYNSGSGQAVLKSNRSVMDYEWHSIRAEREGLAGTLYIDNVMEANGQSPPGTDAVDTQPPIYIGGLPTDLVPFASRILQGAKSVFGGCLRDFKLNEMKFDVPPIEIGTVPCSHYTEEGLYFGENGGYAILNKNLKVGSSFNIELEVRPRTKTAVLLSVGVLEYLTLQFSNGTVKFTVDNGAGQETVVHVPSTTNALCDGHWHHIKLYKTKNLMTLTVDGRSSLNIMKKGRKTDTNTKDPLYLGGVPKGIRTRSLETTDGFLGCVRVLNMGKKPRKRKNIDLSQVSLIGDITKNSCPVN</sequence>
<dbReference type="PANTHER" id="PTHR10574">
    <property type="entry name" value="NETRIN/LAMININ-RELATED"/>
    <property type="match status" value="1"/>
</dbReference>
<feature type="disulfide bond" evidence="12">
    <location>
        <begin position="671"/>
        <end position="680"/>
    </location>
</feature>
<dbReference type="FunFam" id="2.10.25.10:FF:000051">
    <property type="entry name" value="Laminin subunit alpha 4"/>
    <property type="match status" value="1"/>
</dbReference>
<feature type="disulfide bond" evidence="12">
    <location>
        <begin position="466"/>
        <end position="478"/>
    </location>
</feature>
<dbReference type="Pfam" id="PF24973">
    <property type="entry name" value="EGF_LMN_ATRN"/>
    <property type="match status" value="1"/>
</dbReference>
<dbReference type="STRING" id="6280.A0A158PPY4"/>
<dbReference type="PANTHER" id="PTHR10574:SF406">
    <property type="entry name" value="LAMININ SUBUNIT ALPHA 5"/>
    <property type="match status" value="1"/>
</dbReference>
<dbReference type="GO" id="GO:0016477">
    <property type="term" value="P:cell migration"/>
    <property type="evidence" value="ECO:0007669"/>
    <property type="project" value="UniProtKB-ARBA"/>
</dbReference>
<feature type="disulfide bond" evidence="12">
    <location>
        <begin position="721"/>
        <end position="730"/>
    </location>
</feature>
<keyword evidence="10 12" id="KW-0424">Laminin EGF-like domain</keyword>
<feature type="domain" description="Laminin EGF-like" evidence="17">
    <location>
        <begin position="1920"/>
        <end position="1972"/>
    </location>
</feature>
<feature type="signal peptide" evidence="15">
    <location>
        <begin position="1"/>
        <end position="18"/>
    </location>
</feature>
<dbReference type="GO" id="GO:0006950">
    <property type="term" value="P:response to stress"/>
    <property type="evidence" value="ECO:0007669"/>
    <property type="project" value="UniProtKB-ARBA"/>
</dbReference>
<dbReference type="PROSITE" id="PS50025">
    <property type="entry name" value="LAM_G_DOMAIN"/>
    <property type="match status" value="5"/>
</dbReference>
<feature type="domain" description="Laminin EGF-like" evidence="17">
    <location>
        <begin position="421"/>
        <end position="465"/>
    </location>
</feature>
<dbReference type="FunFam" id="2.10.25.10:FF:000090">
    <property type="entry name" value="laminin subunit alpha"/>
    <property type="match status" value="1"/>
</dbReference>
<dbReference type="FunFam" id="2.10.25.10:FF:000082">
    <property type="entry name" value="Laminin subunit alpha 1"/>
    <property type="match status" value="1"/>
</dbReference>
<dbReference type="CDD" id="cd02795">
    <property type="entry name" value="CBM6-CBM35-CBM36_like"/>
    <property type="match status" value="1"/>
</dbReference>
<accession>A0A158PPY4</accession>
<feature type="disulfide bond" evidence="12">
    <location>
        <begin position="1396"/>
        <end position="1408"/>
    </location>
</feature>
<organism evidence="22">
    <name type="scientific">Brugia pahangi</name>
    <name type="common">Filarial nematode worm</name>
    <dbReference type="NCBI Taxonomy" id="6280"/>
    <lineage>
        <taxon>Eukaryota</taxon>
        <taxon>Metazoa</taxon>
        <taxon>Ecdysozoa</taxon>
        <taxon>Nematoda</taxon>
        <taxon>Chromadorea</taxon>
        <taxon>Rhabditida</taxon>
        <taxon>Spirurina</taxon>
        <taxon>Spiruromorpha</taxon>
        <taxon>Filarioidea</taxon>
        <taxon>Onchocercidae</taxon>
        <taxon>Brugia</taxon>
    </lineage>
</organism>
<feature type="disulfide bond" evidence="12">
    <location>
        <begin position="1831"/>
        <end position="1840"/>
    </location>
</feature>
<evidence type="ECO:0000256" key="2">
    <source>
        <dbReference type="ARBA" id="ARBA00022525"/>
    </source>
</evidence>
<feature type="domain" description="Laminin EGF-like" evidence="17">
    <location>
        <begin position="696"/>
        <end position="750"/>
    </location>
</feature>
<feature type="domain" description="Laminin EGF-like" evidence="17">
    <location>
        <begin position="751"/>
        <end position="803"/>
    </location>
</feature>
<feature type="disulfide bond" evidence="12">
    <location>
        <begin position="1944"/>
        <end position="1953"/>
    </location>
</feature>
<feature type="domain" description="Laminin EGF-like" evidence="17">
    <location>
        <begin position="513"/>
        <end position="558"/>
    </location>
</feature>
<feature type="disulfide bond" evidence="12">
    <location>
        <begin position="1459"/>
        <end position="1468"/>
    </location>
</feature>
<dbReference type="Gene3D" id="2.10.25.10">
    <property type="entry name" value="Laminin"/>
    <property type="match status" value="20"/>
</dbReference>
<dbReference type="InterPro" id="IPR008211">
    <property type="entry name" value="Laminin_N"/>
</dbReference>
<feature type="disulfide bond" evidence="12">
    <location>
        <begin position="441"/>
        <end position="450"/>
    </location>
</feature>
<dbReference type="FunFam" id="2.60.120.260:FF:000092">
    <property type="entry name" value="Laminin subunit alpha-3"/>
    <property type="match status" value="1"/>
</dbReference>
<dbReference type="FunFam" id="2.10.25.10:FF:000407">
    <property type="entry name" value="Laminin subunit alpha-3"/>
    <property type="match status" value="1"/>
</dbReference>
<dbReference type="Pfam" id="PF00055">
    <property type="entry name" value="Laminin_N"/>
    <property type="match status" value="1"/>
</dbReference>
<feature type="disulfide bond" evidence="12">
    <location>
        <begin position="1417"/>
        <end position="1426"/>
    </location>
</feature>
<evidence type="ECO:0000256" key="5">
    <source>
        <dbReference type="ARBA" id="ARBA00022737"/>
    </source>
</evidence>
<dbReference type="InterPro" id="IPR000742">
    <property type="entry name" value="EGF"/>
</dbReference>
<dbReference type="Pfam" id="PF00054">
    <property type="entry name" value="Laminin_G_1"/>
    <property type="match status" value="1"/>
</dbReference>
<feature type="domain" description="Laminin EGF-like" evidence="17">
    <location>
        <begin position="1812"/>
        <end position="1861"/>
    </location>
</feature>
<feature type="domain" description="Laminin G" evidence="16">
    <location>
        <begin position="2892"/>
        <end position="3061"/>
    </location>
</feature>
<comment type="subunit">
    <text evidence="11">Laminin is a complex glycoprotein, consisting of three different polypeptide chains (alpha, beta, gamma), which are bound to each other by disulfide bonds into a cross-shaped molecule comprising one long and three short arms with globules at each end.</text>
</comment>
<keyword evidence="21" id="KW-1185">Reference proteome</keyword>
<name>A0A158PPY4_BRUPA</name>
<feature type="disulfide bond" evidence="12">
    <location>
        <begin position="774"/>
        <end position="783"/>
    </location>
</feature>
<dbReference type="SUPFAM" id="SSF57196">
    <property type="entry name" value="EGF/Laminin"/>
    <property type="match status" value="19"/>
</dbReference>
<feature type="disulfide bond" evidence="12">
    <location>
        <begin position="1510"/>
        <end position="1519"/>
    </location>
</feature>
<feature type="domain" description="Laminin N-terminal" evidence="19">
    <location>
        <begin position="17"/>
        <end position="291"/>
    </location>
</feature>
<evidence type="ECO:0000256" key="15">
    <source>
        <dbReference type="SAM" id="SignalP"/>
    </source>
</evidence>
<dbReference type="GO" id="GO:0061564">
    <property type="term" value="P:axon development"/>
    <property type="evidence" value="ECO:0007669"/>
    <property type="project" value="UniProtKB-ARBA"/>
</dbReference>
<keyword evidence="6" id="KW-0084">Basement membrane</keyword>
<feature type="domain" description="Laminin G" evidence="16">
    <location>
        <begin position="3067"/>
        <end position="3231"/>
    </location>
</feature>
<dbReference type="Pfam" id="PF06009">
    <property type="entry name" value="Laminin_II"/>
    <property type="match status" value="1"/>
</dbReference>
<reference evidence="20 21" key="2">
    <citation type="submission" date="2018-11" db="EMBL/GenBank/DDBJ databases">
        <authorList>
            <consortium name="Pathogen Informatics"/>
        </authorList>
    </citation>
    <scope>NUCLEOTIDE SEQUENCE [LARGE SCALE GENOMIC DNA]</scope>
</reference>
<evidence type="ECO:0000256" key="11">
    <source>
        <dbReference type="ARBA" id="ARBA00065619"/>
    </source>
</evidence>
<dbReference type="CDD" id="cd00110">
    <property type="entry name" value="LamG"/>
    <property type="match status" value="5"/>
</dbReference>
<gene>
    <name evidence="20" type="ORF">BPAG_LOCUS507</name>
</gene>
<evidence type="ECO:0000313" key="22">
    <source>
        <dbReference type="WBParaSite" id="BPAG_0000050601-mRNA-1"/>
    </source>
</evidence>
<evidence type="ECO:0000256" key="6">
    <source>
        <dbReference type="ARBA" id="ARBA00022869"/>
    </source>
</evidence>
<keyword evidence="2" id="KW-0964">Secreted</keyword>
<feature type="disulfide bond" evidence="12">
    <location>
        <begin position="515"/>
        <end position="532"/>
    </location>
</feature>
<feature type="disulfide bond" evidence="12">
    <location>
        <begin position="2067"/>
        <end position="2079"/>
    </location>
</feature>
<feature type="domain" description="Laminin EGF-like" evidence="17">
    <location>
        <begin position="466"/>
        <end position="512"/>
    </location>
</feature>
<dbReference type="GO" id="GO:0071711">
    <property type="term" value="P:basement membrane organization"/>
    <property type="evidence" value="ECO:0007669"/>
    <property type="project" value="UniProtKB-ARBA"/>
</dbReference>
<dbReference type="EMBL" id="UZAD01000023">
    <property type="protein sequence ID" value="VDN81693.1"/>
    <property type="molecule type" value="Genomic_DNA"/>
</dbReference>
<feature type="domain" description="Laminin IV type A" evidence="18">
    <location>
        <begin position="1597"/>
        <end position="1778"/>
    </location>
</feature>
<proteinExistence type="predicted"/>
<evidence type="ECO:0000259" key="17">
    <source>
        <dbReference type="PROSITE" id="PS50027"/>
    </source>
</evidence>
<feature type="disulfide bond" evidence="12">
    <location>
        <begin position="2069"/>
        <end position="2086"/>
    </location>
</feature>
<dbReference type="SUPFAM" id="SSF49899">
    <property type="entry name" value="Concanavalin A-like lectins/glucanases"/>
    <property type="match status" value="5"/>
</dbReference>
<dbReference type="FunFam" id="2.10.25.10:FF:000106">
    <property type="entry name" value="Heparan sulfate proteoglycan 2"/>
    <property type="match status" value="1"/>
</dbReference>
<feature type="domain" description="Laminin EGF-like" evidence="17">
    <location>
        <begin position="1535"/>
        <end position="1585"/>
    </location>
</feature>
<feature type="disulfide bond" evidence="12">
    <location>
        <begin position="1535"/>
        <end position="1547"/>
    </location>
</feature>
<evidence type="ECO:0000256" key="12">
    <source>
        <dbReference type="PROSITE-ProRule" id="PRU00460"/>
    </source>
</evidence>
<keyword evidence="3" id="KW-0272">Extracellular matrix</keyword>
<dbReference type="GO" id="GO:0040017">
    <property type="term" value="P:positive regulation of locomotion"/>
    <property type="evidence" value="ECO:0007669"/>
    <property type="project" value="UniProtKB-ARBA"/>
</dbReference>
<dbReference type="InterPro" id="IPR056863">
    <property type="entry name" value="LMN_ATRN_NET-like_EGF"/>
</dbReference>
<feature type="disulfide bond" evidence="12">
    <location>
        <begin position="1398"/>
        <end position="1415"/>
    </location>
</feature>